<keyword evidence="5" id="KW-0346">Stress response</keyword>
<feature type="domain" description="SHSP" evidence="4">
    <location>
        <begin position="26"/>
        <end position="139"/>
    </location>
</feature>
<dbReference type="Gene3D" id="2.60.40.790">
    <property type="match status" value="1"/>
</dbReference>
<dbReference type="OrthoDB" id="9811615at2"/>
<dbReference type="Proteomes" id="UP000188993">
    <property type="component" value="Chromosome"/>
</dbReference>
<comment type="similarity">
    <text evidence="1 2">Belongs to the small heat shock protein (HSP20) family.</text>
</comment>
<dbReference type="SUPFAM" id="SSF49764">
    <property type="entry name" value="HSP20-like chaperones"/>
    <property type="match status" value="1"/>
</dbReference>
<dbReference type="PANTHER" id="PTHR11527">
    <property type="entry name" value="HEAT-SHOCK PROTEIN 20 FAMILY MEMBER"/>
    <property type="match status" value="1"/>
</dbReference>
<name>A0A1S6INZ5_9LACT</name>
<dbReference type="InterPro" id="IPR002068">
    <property type="entry name" value="A-crystallin/Hsp20_dom"/>
</dbReference>
<protein>
    <submittedName>
        <fullName evidence="5">18 kDa heat shock protein</fullName>
    </submittedName>
</protein>
<sequence>MNDLFPSRRSLMNLNRGFFNDTFDNFFSNSEDFSVDIKEKEDAYTLEADLPGLTKEDIQLDYTNNVLSISAHQETNKEEKDDEGNYIRRERSSRSYSRQFLIKNVDEDAIKASFENGVLTVDLPKKEEDTPETKKIEIQ</sequence>
<dbReference type="STRING" id="708126.BW727_100885"/>
<evidence type="ECO:0000256" key="3">
    <source>
        <dbReference type="SAM" id="MobiDB-lite"/>
    </source>
</evidence>
<keyword evidence="6" id="KW-1185">Reference proteome</keyword>
<evidence type="ECO:0000313" key="5">
    <source>
        <dbReference type="EMBL" id="AQS53278.1"/>
    </source>
</evidence>
<organism evidence="5 6">
    <name type="scientific">Jeotgalibaca dankookensis</name>
    <dbReference type="NCBI Taxonomy" id="708126"/>
    <lineage>
        <taxon>Bacteria</taxon>
        <taxon>Bacillati</taxon>
        <taxon>Bacillota</taxon>
        <taxon>Bacilli</taxon>
        <taxon>Lactobacillales</taxon>
        <taxon>Carnobacteriaceae</taxon>
        <taxon>Jeotgalibaca</taxon>
    </lineage>
</organism>
<dbReference type="InterPro" id="IPR031107">
    <property type="entry name" value="Small_HSP"/>
</dbReference>
<dbReference type="PROSITE" id="PS01031">
    <property type="entry name" value="SHSP"/>
    <property type="match status" value="1"/>
</dbReference>
<evidence type="ECO:0000256" key="1">
    <source>
        <dbReference type="PROSITE-ProRule" id="PRU00285"/>
    </source>
</evidence>
<feature type="compositionally biased region" description="Basic and acidic residues" evidence="3">
    <location>
        <begin position="74"/>
        <end position="93"/>
    </location>
</feature>
<dbReference type="CDD" id="cd06471">
    <property type="entry name" value="ACD_LpsHSP_like"/>
    <property type="match status" value="1"/>
</dbReference>
<evidence type="ECO:0000256" key="2">
    <source>
        <dbReference type="RuleBase" id="RU003616"/>
    </source>
</evidence>
<dbReference type="AlphaFoldDB" id="A0A1S6INZ5"/>
<evidence type="ECO:0000259" key="4">
    <source>
        <dbReference type="PROSITE" id="PS01031"/>
    </source>
</evidence>
<reference evidence="5 6" key="1">
    <citation type="journal article" date="2014" name="Int. J. Syst. Evol. Microbiol.">
        <title>Jeotgalibaca dankookensis gen. nov., sp. nov., a member of the family Carnobacteriaceae, isolated from seujeot (Korean traditional food).</title>
        <authorList>
            <person name="Lee D.G."/>
            <person name="Trujillo M.E."/>
            <person name="Kang H."/>
            <person name="Ahn T.Y."/>
        </authorList>
    </citation>
    <scope>NUCLEOTIDE SEQUENCE [LARGE SCALE GENOMIC DNA]</scope>
    <source>
        <strain evidence="5 6">EX-07</strain>
    </source>
</reference>
<dbReference type="Pfam" id="PF00011">
    <property type="entry name" value="HSP20"/>
    <property type="match status" value="1"/>
</dbReference>
<feature type="region of interest" description="Disordered" evidence="3">
    <location>
        <begin position="71"/>
        <end position="94"/>
    </location>
</feature>
<proteinExistence type="inferred from homology"/>
<dbReference type="InterPro" id="IPR008978">
    <property type="entry name" value="HSP20-like_chaperone"/>
</dbReference>
<evidence type="ECO:0000313" key="6">
    <source>
        <dbReference type="Proteomes" id="UP000188993"/>
    </source>
</evidence>
<dbReference type="EMBL" id="CP019728">
    <property type="protein sequence ID" value="AQS53278.1"/>
    <property type="molecule type" value="Genomic_DNA"/>
</dbReference>
<dbReference type="KEGG" id="jda:BW727_100885"/>
<dbReference type="RefSeq" id="WP_062471711.1">
    <property type="nucleotide sequence ID" value="NZ_BBYN01000033.1"/>
</dbReference>
<gene>
    <name evidence="5" type="ORF">BW727_100885</name>
</gene>
<accession>A0A1S6INZ5</accession>